<dbReference type="AlphaFoldDB" id="H3DGZ3"/>
<dbReference type="HOGENOM" id="CLU_113772_4_2_1"/>
<evidence type="ECO:0000313" key="3">
    <source>
        <dbReference type="Proteomes" id="UP000007303"/>
    </source>
</evidence>
<dbReference type="PANTHER" id="PTHR11955">
    <property type="entry name" value="FATTY ACID BINDING PROTEIN"/>
    <property type="match status" value="1"/>
</dbReference>
<dbReference type="PRINTS" id="PR00178">
    <property type="entry name" value="FATTYACIDBP"/>
</dbReference>
<reference evidence="2" key="3">
    <citation type="submission" date="2025-09" db="UniProtKB">
        <authorList>
            <consortium name="Ensembl"/>
        </authorList>
    </citation>
    <scope>IDENTIFICATION</scope>
</reference>
<comment type="similarity">
    <text evidence="1">Belongs to the calycin superfamily. Fatty-acid binding protein (FABP) family.</text>
</comment>
<dbReference type="InterPro" id="IPR012674">
    <property type="entry name" value="Calycin"/>
</dbReference>
<dbReference type="Proteomes" id="UP000007303">
    <property type="component" value="Unassembled WGS sequence"/>
</dbReference>
<name>H3DGZ3_TETNG</name>
<dbReference type="SUPFAM" id="SSF50814">
    <property type="entry name" value="Lipocalins"/>
    <property type="match status" value="1"/>
</dbReference>
<dbReference type="Ensembl" id="ENSTNIT00000020017.1">
    <property type="protein sequence ID" value="ENSTNIP00000019787.1"/>
    <property type="gene ID" value="ENSTNIG00000016680.1"/>
</dbReference>
<dbReference type="InterPro" id="IPR031259">
    <property type="entry name" value="ILBP"/>
</dbReference>
<protein>
    <submittedName>
        <fullName evidence="2">Fatty acid binding protein 1b, tandem duplicate 1</fullName>
    </submittedName>
</protein>
<evidence type="ECO:0000313" key="2">
    <source>
        <dbReference type="Ensembl" id="ENSTNIP00000019787.1"/>
    </source>
</evidence>
<accession>H3DGZ3</accession>
<reference evidence="2" key="2">
    <citation type="submission" date="2025-08" db="UniProtKB">
        <authorList>
            <consortium name="Ensembl"/>
        </authorList>
    </citation>
    <scope>IDENTIFICATION</scope>
</reference>
<sequence>LSSGKYQQVSFQNFEPFMKAIGVPDEIIQQIKDIMSFTEIVQNGNDFKITTTTGPKVTVNQFTIGKETEMDAISGEKIKTVFRLEDNKLKVSLKNIESVTELVDPNTLVMTLGDIVYKSTSKRV</sequence>
<dbReference type="Pfam" id="PF14651">
    <property type="entry name" value="Lipocalin_7"/>
    <property type="match status" value="1"/>
</dbReference>
<organism evidence="2 3">
    <name type="scientific">Tetraodon nigroviridis</name>
    <name type="common">Spotted green pufferfish</name>
    <name type="synonym">Chelonodon nigroviridis</name>
    <dbReference type="NCBI Taxonomy" id="99883"/>
    <lineage>
        <taxon>Eukaryota</taxon>
        <taxon>Metazoa</taxon>
        <taxon>Chordata</taxon>
        <taxon>Craniata</taxon>
        <taxon>Vertebrata</taxon>
        <taxon>Euteleostomi</taxon>
        <taxon>Actinopterygii</taxon>
        <taxon>Neopterygii</taxon>
        <taxon>Teleostei</taxon>
        <taxon>Neoteleostei</taxon>
        <taxon>Acanthomorphata</taxon>
        <taxon>Eupercaria</taxon>
        <taxon>Tetraodontiformes</taxon>
        <taxon>Tetradontoidea</taxon>
        <taxon>Tetraodontidae</taxon>
        <taxon>Tetraodon</taxon>
    </lineage>
</organism>
<keyword evidence="3" id="KW-1185">Reference proteome</keyword>
<evidence type="ECO:0000256" key="1">
    <source>
        <dbReference type="ARBA" id="ARBA00008390"/>
    </source>
</evidence>
<dbReference type="GO" id="GO:0008289">
    <property type="term" value="F:lipid binding"/>
    <property type="evidence" value="ECO:0007669"/>
    <property type="project" value="InterPro"/>
</dbReference>
<dbReference type="Gene3D" id="2.40.128.20">
    <property type="match status" value="1"/>
</dbReference>
<reference evidence="3" key="1">
    <citation type="journal article" date="2004" name="Nature">
        <title>Genome duplication in the teleost fish Tetraodon nigroviridis reveals the early vertebrate proto-karyotype.</title>
        <authorList>
            <person name="Jaillon O."/>
            <person name="Aury J.-M."/>
            <person name="Brunet F."/>
            <person name="Petit J.-L."/>
            <person name="Stange-Thomann N."/>
            <person name="Mauceli E."/>
            <person name="Bouneau L."/>
            <person name="Fischer C."/>
            <person name="Ozouf-Costaz C."/>
            <person name="Bernot A."/>
            <person name="Nicaud S."/>
            <person name="Jaffe D."/>
            <person name="Fisher S."/>
            <person name="Lutfalla G."/>
            <person name="Dossat C."/>
            <person name="Segurens B."/>
            <person name="Dasilva C."/>
            <person name="Salanoubat M."/>
            <person name="Levy M."/>
            <person name="Boudet N."/>
            <person name="Castellano S."/>
            <person name="Anthouard V."/>
            <person name="Jubin C."/>
            <person name="Castelli V."/>
            <person name="Katinka M."/>
            <person name="Vacherie B."/>
            <person name="Biemont C."/>
            <person name="Skalli Z."/>
            <person name="Cattolico L."/>
            <person name="Poulain J."/>
            <person name="De Berardinis V."/>
            <person name="Cruaud C."/>
            <person name="Duprat S."/>
            <person name="Brottier P."/>
            <person name="Coutanceau J.-P."/>
            <person name="Gouzy J."/>
            <person name="Parra G."/>
            <person name="Lardier G."/>
            <person name="Chapple C."/>
            <person name="McKernan K.J."/>
            <person name="McEwan P."/>
            <person name="Bosak S."/>
            <person name="Kellis M."/>
            <person name="Volff J.-N."/>
            <person name="Guigo R."/>
            <person name="Zody M.C."/>
            <person name="Mesirov J."/>
            <person name="Lindblad-Toh K."/>
            <person name="Birren B."/>
            <person name="Nusbaum C."/>
            <person name="Kahn D."/>
            <person name="Robinson-Rechavi M."/>
            <person name="Laudet V."/>
            <person name="Schachter V."/>
            <person name="Quetier F."/>
            <person name="Saurin W."/>
            <person name="Scarpelli C."/>
            <person name="Wincker P."/>
            <person name="Lander E.S."/>
            <person name="Weissenbach J."/>
            <person name="Roest Crollius H."/>
        </authorList>
    </citation>
    <scope>NUCLEOTIDE SEQUENCE [LARGE SCALE GENOMIC DNA]</scope>
</reference>
<dbReference type="InterPro" id="IPR000463">
    <property type="entry name" value="Fatty_acid-bd"/>
</dbReference>
<proteinExistence type="inferred from homology"/>
<dbReference type="GeneTree" id="ENSGT00940000155135"/>